<dbReference type="Pfam" id="PF00153">
    <property type="entry name" value="Mito_carr"/>
    <property type="match status" value="3"/>
</dbReference>
<dbReference type="STRING" id="329885.A0A4U0VE13"/>
<evidence type="ECO:0000256" key="7">
    <source>
        <dbReference type="ARBA" id="ARBA00022989"/>
    </source>
</evidence>
<comment type="subcellular location">
    <subcellularLocation>
        <location evidence="1">Membrane</location>
        <topology evidence="1">Multi-pass membrane protein</topology>
    </subcellularLocation>
</comment>
<evidence type="ECO:0000256" key="10">
    <source>
        <dbReference type="SAM" id="MobiDB-lite"/>
    </source>
</evidence>
<evidence type="ECO:0000256" key="9">
    <source>
        <dbReference type="PROSITE-ProRule" id="PRU00282"/>
    </source>
</evidence>
<dbReference type="InterPro" id="IPR018108">
    <property type="entry name" value="MCP_transmembrane"/>
</dbReference>
<keyword evidence="6" id="KW-0496">Mitochondrion</keyword>
<keyword evidence="4 9" id="KW-0812">Transmembrane</keyword>
<name>A0A4U0VE13_9PEZI</name>
<dbReference type="InterPro" id="IPR052217">
    <property type="entry name" value="Mito/Peroxisomal_Carrier"/>
</dbReference>
<dbReference type="GO" id="GO:0016020">
    <property type="term" value="C:membrane"/>
    <property type="evidence" value="ECO:0007669"/>
    <property type="project" value="UniProtKB-SubCell"/>
</dbReference>
<evidence type="ECO:0000256" key="1">
    <source>
        <dbReference type="ARBA" id="ARBA00004141"/>
    </source>
</evidence>
<dbReference type="OrthoDB" id="18574at2759"/>
<dbReference type="PROSITE" id="PS50920">
    <property type="entry name" value="SOLCAR"/>
    <property type="match status" value="2"/>
</dbReference>
<dbReference type="GO" id="GO:0015217">
    <property type="term" value="F:ADP transmembrane transporter activity"/>
    <property type="evidence" value="ECO:0007669"/>
    <property type="project" value="TreeGrafter"/>
</dbReference>
<dbReference type="InterPro" id="IPR023395">
    <property type="entry name" value="MCP_dom_sf"/>
</dbReference>
<dbReference type="Pfam" id="PF00106">
    <property type="entry name" value="adh_short"/>
    <property type="match status" value="1"/>
</dbReference>
<gene>
    <name evidence="11" type="ORF">B0A54_02758</name>
</gene>
<proteinExistence type="inferred from homology"/>
<feature type="repeat" description="Solcar" evidence="9">
    <location>
        <begin position="338"/>
        <end position="438"/>
    </location>
</feature>
<keyword evidence="6" id="KW-0999">Mitochondrion inner membrane</keyword>
<dbReference type="Gene3D" id="3.40.50.720">
    <property type="entry name" value="NAD(P)-binding Rossmann-like Domain"/>
    <property type="match status" value="1"/>
</dbReference>
<dbReference type="SUPFAM" id="SSF51735">
    <property type="entry name" value="NAD(P)-binding Rossmann-fold domains"/>
    <property type="match status" value="1"/>
</dbReference>
<keyword evidence="3" id="KW-0813">Transport</keyword>
<accession>A0A4U0VE13</accession>
<dbReference type="Gene3D" id="1.50.40.10">
    <property type="entry name" value="Mitochondrial carrier domain"/>
    <property type="match status" value="1"/>
</dbReference>
<dbReference type="EMBL" id="NAJP01000006">
    <property type="protein sequence ID" value="TKA47280.1"/>
    <property type="molecule type" value="Genomic_DNA"/>
</dbReference>
<keyword evidence="7" id="KW-1133">Transmembrane helix</keyword>
<evidence type="ECO:0008006" key="13">
    <source>
        <dbReference type="Google" id="ProtNLM"/>
    </source>
</evidence>
<evidence type="ECO:0000256" key="5">
    <source>
        <dbReference type="ARBA" id="ARBA00022737"/>
    </source>
</evidence>
<comment type="caution">
    <text evidence="11">The sequence shown here is derived from an EMBL/GenBank/DDBJ whole genome shotgun (WGS) entry which is preliminary data.</text>
</comment>
<dbReference type="PANTHER" id="PTHR45939:SF2">
    <property type="entry name" value="CARRIER PROTEIN, PUTATIVE (AFU_ORTHOLOGUE AFUA_2G13870)-RELATED"/>
    <property type="match status" value="1"/>
</dbReference>
<keyword evidence="5" id="KW-0677">Repeat</keyword>
<dbReference type="Proteomes" id="UP000310066">
    <property type="component" value="Unassembled WGS sequence"/>
</dbReference>
<dbReference type="AlphaFoldDB" id="A0A4U0VE13"/>
<dbReference type="PRINTS" id="PR00081">
    <property type="entry name" value="GDHRDH"/>
</dbReference>
<feature type="compositionally biased region" description="Basic residues" evidence="10">
    <location>
        <begin position="614"/>
        <end position="623"/>
    </location>
</feature>
<evidence type="ECO:0000313" key="11">
    <source>
        <dbReference type="EMBL" id="TKA47280.1"/>
    </source>
</evidence>
<dbReference type="SUPFAM" id="SSF103506">
    <property type="entry name" value="Mitochondrial carrier"/>
    <property type="match status" value="1"/>
</dbReference>
<dbReference type="InterPro" id="IPR036291">
    <property type="entry name" value="NAD(P)-bd_dom_sf"/>
</dbReference>
<reference evidence="11 12" key="1">
    <citation type="submission" date="2017-03" db="EMBL/GenBank/DDBJ databases">
        <title>Genomes of endolithic fungi from Antarctica.</title>
        <authorList>
            <person name="Coleine C."/>
            <person name="Masonjones S."/>
            <person name="Stajich J.E."/>
        </authorList>
    </citation>
    <scope>NUCLEOTIDE SEQUENCE [LARGE SCALE GENOMIC DNA]</scope>
    <source>
        <strain evidence="11 12">CCFEE 5311</strain>
    </source>
</reference>
<evidence type="ECO:0000256" key="3">
    <source>
        <dbReference type="ARBA" id="ARBA00022448"/>
    </source>
</evidence>
<sequence>MPTKLNFNPATDIPSLSGKVILVTGGTAGLGRETVSSFVAHSAKHVYFTGRSQSSADSLVAELKTKYPASPVTFVQCDLASLASVQQAAKAILAQTDRLDTANLNAGVMALPAALTKDGYEIHFGTNHVGHALLAKLLTPLLEATAAQGADVRLVWNTSLAYQIPGKRGILLDKVKTVQHDISPVMGTWFRYGQSKLANLVYARAYAQHHPSITSVSVHPGVSATGLVTSLGFAQRMFIYATCFNTMISVEECGWNQQWAATAPLGSGERQVESGKYYEPVGVKVVPTGEATSDELAERLWQWTQDELASYTLQYHQFQGSPGSPGSTFVELAGGPALPALGHAIAGSLATAGSKLLVYPIELVTTRLQVQRQLRGPGEAPSAARGANAEYKSFVDGVQKIFKNEGGLAFYTGCTPDVGKGIADSFLFFLAYTFVRQHQLRRDGKKDLSIVQELGVGVAAGSFAKLITTPLQNIITRQQTAVLVAARDPSSATAGSGSDKLTIRDIARQIQSERGLAGFWAGYSASIILTLNPAITFAVENTLKSFLSKSRREKPSPQLTFLLAATSKAIATSLTYPVMLAKSRAQAFTPLPINDSDDTEKDAPQPGAPPSGRGNRKAKKTTKSSVHKLLSLLSAQYAIMLTLRKIYREEGLSGLYSGIEGEVLKGFLSHGLTMMVKEKVHVGVIQLYYLLLRLTRRWPDEAQKVQTKAQAVAAEARERMGNASVTVVEGAKHLAEEGKKAVGV</sequence>
<dbReference type="InterPro" id="IPR002347">
    <property type="entry name" value="SDR_fam"/>
</dbReference>
<dbReference type="PANTHER" id="PTHR45939">
    <property type="entry name" value="PEROXISOMAL MEMBRANE PROTEIN PMP34-RELATED"/>
    <property type="match status" value="1"/>
</dbReference>
<evidence type="ECO:0000256" key="2">
    <source>
        <dbReference type="ARBA" id="ARBA00006375"/>
    </source>
</evidence>
<evidence type="ECO:0000256" key="8">
    <source>
        <dbReference type="ARBA" id="ARBA00023136"/>
    </source>
</evidence>
<feature type="repeat" description="Solcar" evidence="9">
    <location>
        <begin position="448"/>
        <end position="546"/>
    </location>
</feature>
<feature type="region of interest" description="Disordered" evidence="10">
    <location>
        <begin position="591"/>
        <end position="623"/>
    </location>
</feature>
<comment type="similarity">
    <text evidence="2">Belongs to the mitochondrial carrier (TC 2.A.29) family.</text>
</comment>
<protein>
    <recommendedName>
        <fullName evidence="13">Peroxisomal adenine nucleotide transporter 1</fullName>
    </recommendedName>
</protein>
<evidence type="ECO:0000256" key="6">
    <source>
        <dbReference type="ARBA" id="ARBA00022792"/>
    </source>
</evidence>
<evidence type="ECO:0000256" key="4">
    <source>
        <dbReference type="ARBA" id="ARBA00022692"/>
    </source>
</evidence>
<keyword evidence="8 9" id="KW-0472">Membrane</keyword>
<evidence type="ECO:0000313" key="12">
    <source>
        <dbReference type="Proteomes" id="UP000310066"/>
    </source>
</evidence>
<organism evidence="11 12">
    <name type="scientific">Friedmanniomyces endolithicus</name>
    <dbReference type="NCBI Taxonomy" id="329885"/>
    <lineage>
        <taxon>Eukaryota</taxon>
        <taxon>Fungi</taxon>
        <taxon>Dikarya</taxon>
        <taxon>Ascomycota</taxon>
        <taxon>Pezizomycotina</taxon>
        <taxon>Dothideomycetes</taxon>
        <taxon>Dothideomycetidae</taxon>
        <taxon>Mycosphaerellales</taxon>
        <taxon>Teratosphaeriaceae</taxon>
        <taxon>Friedmanniomyces</taxon>
    </lineage>
</organism>